<evidence type="ECO:0008006" key="3">
    <source>
        <dbReference type="Google" id="ProtNLM"/>
    </source>
</evidence>
<organism evidence="1 2">
    <name type="scientific">Dyadobacter pollutisoli</name>
    <dbReference type="NCBI Taxonomy" id="2910158"/>
    <lineage>
        <taxon>Bacteria</taxon>
        <taxon>Pseudomonadati</taxon>
        <taxon>Bacteroidota</taxon>
        <taxon>Cytophagia</taxon>
        <taxon>Cytophagales</taxon>
        <taxon>Spirosomataceae</taxon>
        <taxon>Dyadobacter</taxon>
    </lineage>
</organism>
<reference evidence="1" key="1">
    <citation type="submission" date="2022-11" db="EMBL/GenBank/DDBJ databases">
        <title>Dyadobacter pollutisoli sp. nov., isolated from plastic dumped soil.</title>
        <authorList>
            <person name="Kim J.M."/>
            <person name="Kim K.R."/>
            <person name="Lee J.K."/>
            <person name="Hao L."/>
            <person name="Jeon C.O."/>
        </authorList>
    </citation>
    <scope>NUCLEOTIDE SEQUENCE</scope>
    <source>
        <strain evidence="1">U1</strain>
    </source>
</reference>
<name>A0A9E8N5Z1_9BACT</name>
<dbReference type="RefSeq" id="WP_244822957.1">
    <property type="nucleotide sequence ID" value="NZ_CP112998.1"/>
</dbReference>
<gene>
    <name evidence="1" type="ORF">ON006_15800</name>
</gene>
<protein>
    <recommendedName>
        <fullName evidence="3">Collagen-like protein</fullName>
    </recommendedName>
</protein>
<keyword evidence="2" id="KW-1185">Reference proteome</keyword>
<dbReference type="Proteomes" id="UP001164653">
    <property type="component" value="Chromosome"/>
</dbReference>
<accession>A0A9E8N5Z1</accession>
<evidence type="ECO:0000313" key="1">
    <source>
        <dbReference type="EMBL" id="WAC09216.1"/>
    </source>
</evidence>
<dbReference type="KEGG" id="dpf:ON006_15800"/>
<proteinExistence type="predicted"/>
<sequence length="192" mass="21068">MKKTLRFISPGWLWIVAFAIGINACKGPNGDTGPAGPAGPAGTAGAAGAAGPAGPAGAANLIVSAWVKIPGDVWMRNQDSTYFLVSKDDNNITQAILDSALVMAYYRNDGRPNVVFSLPSSNELLTLGYFMQVRENKGTMNFDLTFYERRLIPIDFDLEFRWIIVPPKARGRMKSIDFTNYQQVREEFGLND</sequence>
<evidence type="ECO:0000313" key="2">
    <source>
        <dbReference type="Proteomes" id="UP001164653"/>
    </source>
</evidence>
<dbReference type="EMBL" id="CP112998">
    <property type="protein sequence ID" value="WAC09216.1"/>
    <property type="molecule type" value="Genomic_DNA"/>
</dbReference>
<dbReference type="AlphaFoldDB" id="A0A9E8N5Z1"/>